<organism evidence="1 2">
    <name type="scientific">Kutzneria buriramensis</name>
    <dbReference type="NCBI Taxonomy" id="1045776"/>
    <lineage>
        <taxon>Bacteria</taxon>
        <taxon>Bacillati</taxon>
        <taxon>Actinomycetota</taxon>
        <taxon>Actinomycetes</taxon>
        <taxon>Pseudonocardiales</taxon>
        <taxon>Pseudonocardiaceae</taxon>
        <taxon>Kutzneria</taxon>
    </lineage>
</organism>
<comment type="caution">
    <text evidence="1">The sequence shown here is derived from an EMBL/GenBank/DDBJ whole genome shotgun (WGS) entry which is preliminary data.</text>
</comment>
<dbReference type="Proteomes" id="UP000256269">
    <property type="component" value="Unassembled WGS sequence"/>
</dbReference>
<accession>A0A3E0GU82</accession>
<gene>
    <name evidence="1" type="ORF">BCF44_12724</name>
</gene>
<dbReference type="RefSeq" id="WP_116181473.1">
    <property type="nucleotide sequence ID" value="NZ_CP144375.1"/>
</dbReference>
<protein>
    <submittedName>
        <fullName evidence="1">Uncharacterized protein DUF4360</fullName>
    </submittedName>
</protein>
<keyword evidence="2" id="KW-1185">Reference proteome</keyword>
<evidence type="ECO:0000313" key="1">
    <source>
        <dbReference type="EMBL" id="REH28444.1"/>
    </source>
</evidence>
<dbReference type="InterPro" id="IPR025649">
    <property type="entry name" value="DUF4360"/>
</dbReference>
<evidence type="ECO:0000313" key="2">
    <source>
        <dbReference type="Proteomes" id="UP000256269"/>
    </source>
</evidence>
<name>A0A3E0GU82_9PSEU</name>
<reference evidence="1 2" key="1">
    <citation type="submission" date="2018-08" db="EMBL/GenBank/DDBJ databases">
        <title>Genomic Encyclopedia of Archaeal and Bacterial Type Strains, Phase II (KMG-II): from individual species to whole genera.</title>
        <authorList>
            <person name="Goeker M."/>
        </authorList>
    </citation>
    <scope>NUCLEOTIDE SEQUENCE [LARGE SCALE GENOMIC DNA]</scope>
    <source>
        <strain evidence="1 2">DSM 45791</strain>
    </source>
</reference>
<dbReference type="Pfam" id="PF14273">
    <property type="entry name" value="DUF4360"/>
    <property type="match status" value="1"/>
</dbReference>
<sequence length="189" mass="19966">MLTALSVAVLALATVTPPGPVTIDLVSATGTGCQSGTTAVSISPDKQAFTVTYSDFTVQGHGQTAHKDCTLTVQVNPPAGFTYGIDETDFRGFAHLDAGARGVVTSTYHFTGLPTRHATQTFAGPVDDDWQFTDMPDAGSVVHGPCKEHKPLTITADLKLDGQSAASFMTMDSTDGEVSLRYHLSWLQC</sequence>
<dbReference type="AlphaFoldDB" id="A0A3E0GU82"/>
<dbReference type="PANTHER" id="PTHR38847:SF1">
    <property type="entry name" value="PSEUDOURIDINE SYNTHASE RSUA_RLUA-LIKE DOMAIN-CONTAINING PROTEIN"/>
    <property type="match status" value="1"/>
</dbReference>
<dbReference type="PANTHER" id="PTHR38847">
    <property type="match status" value="1"/>
</dbReference>
<dbReference type="EMBL" id="QUNO01000027">
    <property type="protein sequence ID" value="REH28444.1"/>
    <property type="molecule type" value="Genomic_DNA"/>
</dbReference>
<dbReference type="OrthoDB" id="482707at2"/>
<proteinExistence type="predicted"/>